<dbReference type="InterPro" id="IPR043510">
    <property type="entry name" value="W2_5MP1/2"/>
</dbReference>
<dbReference type="InterPro" id="IPR051245">
    <property type="entry name" value="eIF5-mimic_regulator"/>
</dbReference>
<accession>A0A6J1SLX7</accession>
<dbReference type="KEGG" id="foc:113207816"/>
<dbReference type="PANTHER" id="PTHR14208:SF2">
    <property type="entry name" value="PROTEIN KRASAVIETZ"/>
    <property type="match status" value="1"/>
</dbReference>
<evidence type="ECO:0000313" key="5">
    <source>
        <dbReference type="RefSeq" id="XP_026280310.1"/>
    </source>
</evidence>
<dbReference type="GeneID" id="113207816"/>
<name>A0A6J1SLX7_FRAOC</name>
<dbReference type="InterPro" id="IPR003307">
    <property type="entry name" value="W2_domain"/>
</dbReference>
<dbReference type="OrthoDB" id="1727522at2759"/>
<evidence type="ECO:0000256" key="1">
    <source>
        <dbReference type="ARBA" id="ARBA00008151"/>
    </source>
</evidence>
<dbReference type="GO" id="GO:0006417">
    <property type="term" value="P:regulation of translation"/>
    <property type="evidence" value="ECO:0007669"/>
    <property type="project" value="UniProtKB-ARBA"/>
</dbReference>
<dbReference type="InterPro" id="IPR057397">
    <property type="entry name" value="HEAT_5MP1_2"/>
</dbReference>
<dbReference type="CDD" id="cd11560">
    <property type="entry name" value="W2_eIF5C_like"/>
    <property type="match status" value="1"/>
</dbReference>
<dbReference type="AlphaFoldDB" id="A0A6J1SLX7"/>
<organism evidence="4 5">
    <name type="scientific">Frankliniella occidentalis</name>
    <name type="common">Western flower thrips</name>
    <name type="synonym">Euthrips occidentalis</name>
    <dbReference type="NCBI Taxonomy" id="133901"/>
    <lineage>
        <taxon>Eukaryota</taxon>
        <taxon>Metazoa</taxon>
        <taxon>Ecdysozoa</taxon>
        <taxon>Arthropoda</taxon>
        <taxon>Hexapoda</taxon>
        <taxon>Insecta</taxon>
        <taxon>Pterygota</taxon>
        <taxon>Neoptera</taxon>
        <taxon>Paraneoptera</taxon>
        <taxon>Thysanoptera</taxon>
        <taxon>Terebrantia</taxon>
        <taxon>Thripoidea</taxon>
        <taxon>Thripidae</taxon>
        <taxon>Frankliniella</taxon>
    </lineage>
</organism>
<dbReference type="SUPFAM" id="SSF48371">
    <property type="entry name" value="ARM repeat"/>
    <property type="match status" value="1"/>
</dbReference>
<sequence length="420" mass="48441">MSQKIEKPVLSGQRIKTRKRDEKEKYDPQGFRDSVLLGLDKAGTDLEAVSKYLDTAGSKLDYRRYGEALFDILIAGGLLVPGGSIAMEGDKPCKTECCLFGVSEDMESMHNYEQVFIKLMRRYKYLEKMFEEEMKKVLVFIKGFSESDRRKLARMTALWISNGSVPPSVLLVLINEHLIKDNLALDFLLEVFVTWKSEKGLSSLVTALKRGGLEGKLMEFFPPNKRTEEHFKAVFDEKGLADIVKLHKAQANLGAKRDLQLQLEEQLQEGRQIKDMVMDIKDLATRNNIPEHEIIGIVWSTIMSQAEWNKKEELVAEQALKHLKQYTLLLASFTTAARSELALMLKVQEFCYGNMIFMKVFQKIILLFYKTDVLSEEVIIKWYKEDHSSKGKMLFLEQMKKFVDWLQSAEEESDEEEEED</sequence>
<evidence type="ECO:0000256" key="2">
    <source>
        <dbReference type="SAM" id="MobiDB-lite"/>
    </source>
</evidence>
<dbReference type="InterPro" id="IPR016024">
    <property type="entry name" value="ARM-type_fold"/>
</dbReference>
<reference evidence="5" key="1">
    <citation type="submission" date="2025-08" db="UniProtKB">
        <authorList>
            <consortium name="RefSeq"/>
        </authorList>
    </citation>
    <scope>IDENTIFICATION</scope>
    <source>
        <tissue evidence="5">Whole organism</tissue>
    </source>
</reference>
<evidence type="ECO:0000259" key="3">
    <source>
        <dbReference type="PROSITE" id="PS51363"/>
    </source>
</evidence>
<dbReference type="PANTHER" id="PTHR14208">
    <property type="entry name" value="BASIC LEUCINE ZIPPER AND W2 DOMAIN-CONTAINING PROTEIN"/>
    <property type="match status" value="1"/>
</dbReference>
<dbReference type="Pfam" id="PF25504">
    <property type="entry name" value="HEAT_5MP1_2"/>
    <property type="match status" value="1"/>
</dbReference>
<dbReference type="Gene3D" id="1.25.40.180">
    <property type="match status" value="1"/>
</dbReference>
<gene>
    <name evidence="5" type="primary">LOC113207816</name>
</gene>
<proteinExistence type="inferred from homology"/>
<feature type="region of interest" description="Disordered" evidence="2">
    <location>
        <begin position="1"/>
        <end position="27"/>
    </location>
</feature>
<dbReference type="CTD" id="40680"/>
<evidence type="ECO:0000313" key="4">
    <source>
        <dbReference type="Proteomes" id="UP000504606"/>
    </source>
</evidence>
<dbReference type="FunFam" id="1.25.40.180:FF:000006">
    <property type="entry name" value="Basic leucine zipper and W2 domain-containing protein 1"/>
    <property type="match status" value="1"/>
</dbReference>
<dbReference type="Proteomes" id="UP000504606">
    <property type="component" value="Unplaced"/>
</dbReference>
<protein>
    <submittedName>
        <fullName evidence="5">Protein krasavietz</fullName>
    </submittedName>
</protein>
<dbReference type="GO" id="GO:0016020">
    <property type="term" value="C:membrane"/>
    <property type="evidence" value="ECO:0007669"/>
    <property type="project" value="TreeGrafter"/>
</dbReference>
<dbReference type="RefSeq" id="XP_026280310.1">
    <property type="nucleotide sequence ID" value="XM_026424525.2"/>
</dbReference>
<dbReference type="Pfam" id="PF02020">
    <property type="entry name" value="W2"/>
    <property type="match status" value="1"/>
</dbReference>
<dbReference type="PROSITE" id="PS51363">
    <property type="entry name" value="W2"/>
    <property type="match status" value="1"/>
</dbReference>
<dbReference type="SMART" id="SM00515">
    <property type="entry name" value="eIF5C"/>
    <property type="match status" value="1"/>
</dbReference>
<keyword evidence="4" id="KW-1185">Reference proteome</keyword>
<comment type="similarity">
    <text evidence="1">Belongs to the BZW family.</text>
</comment>
<dbReference type="GO" id="GO:0005737">
    <property type="term" value="C:cytoplasm"/>
    <property type="evidence" value="ECO:0007669"/>
    <property type="project" value="TreeGrafter"/>
</dbReference>
<feature type="domain" description="W2" evidence="3">
    <location>
        <begin position="245"/>
        <end position="416"/>
    </location>
</feature>